<protein>
    <submittedName>
        <fullName evidence="4">Qc-SNARE protein, Syn8/Syntaxin8-family</fullName>
    </submittedName>
</protein>
<dbReference type="InterPro" id="IPR006012">
    <property type="entry name" value="Syntaxin/epimorphin_CS"/>
</dbReference>
<dbReference type="GO" id="GO:0012505">
    <property type="term" value="C:endomembrane system"/>
    <property type="evidence" value="ECO:0007669"/>
    <property type="project" value="TreeGrafter"/>
</dbReference>
<comment type="caution">
    <text evidence="4">The sequence shown here is derived from an EMBL/GenBank/DDBJ whole genome shotgun (WGS) entry which is preliminary data.</text>
</comment>
<comment type="similarity">
    <text evidence="1">Belongs to the syntaxin family.</text>
</comment>
<dbReference type="GO" id="GO:0005484">
    <property type="term" value="F:SNAP receptor activity"/>
    <property type="evidence" value="ECO:0007669"/>
    <property type="project" value="InterPro"/>
</dbReference>
<proteinExistence type="inferred from homology"/>
<dbReference type="CDD" id="cd15841">
    <property type="entry name" value="SNARE_Qc"/>
    <property type="match status" value="1"/>
</dbReference>
<sequence length="221" mass="25117">MPSIAEWDSIYNKSLEMISKVRTALDPRSGTKDFSRVQAMLNVIGNSINKLQSDLDTMGGDSVKYKLNDREIKRRQNLIEGLKREKKTCDTNFEKNGGHVQVKNQLLNTNYDADSLTKQSDVDLHHMQEQTFAAQEEALVDISDTLGRLHEIGTTIGQEVDLQTKLLDEIDTNVSNANNRMKQETLRTKKVAKNSGMCKWYAVIVLLLIILIYLIIAYIKK</sequence>
<dbReference type="SMART" id="SM00397">
    <property type="entry name" value="t_SNARE"/>
    <property type="match status" value="1"/>
</dbReference>
<feature type="transmembrane region" description="Helical" evidence="2">
    <location>
        <begin position="200"/>
        <end position="219"/>
    </location>
</feature>
<evidence type="ECO:0000259" key="3">
    <source>
        <dbReference type="PROSITE" id="PS50192"/>
    </source>
</evidence>
<organism evidence="4 5">
    <name type="scientific">Blastocystis sp. subtype 1 (strain ATCC 50177 / NandII)</name>
    <dbReference type="NCBI Taxonomy" id="478820"/>
    <lineage>
        <taxon>Eukaryota</taxon>
        <taxon>Sar</taxon>
        <taxon>Stramenopiles</taxon>
        <taxon>Bigyra</taxon>
        <taxon>Opalozoa</taxon>
        <taxon>Opalinata</taxon>
        <taxon>Blastocystidae</taxon>
        <taxon>Blastocystis</taxon>
    </lineage>
</organism>
<dbReference type="Proteomes" id="UP000078348">
    <property type="component" value="Unassembled WGS sequence"/>
</dbReference>
<dbReference type="SUPFAM" id="SSF58038">
    <property type="entry name" value="SNARE fusion complex"/>
    <property type="match status" value="1"/>
</dbReference>
<dbReference type="Gene3D" id="1.20.5.110">
    <property type="match status" value="1"/>
</dbReference>
<dbReference type="PANTHER" id="PTHR19957">
    <property type="entry name" value="SYNTAXIN"/>
    <property type="match status" value="1"/>
</dbReference>
<dbReference type="AlphaFoldDB" id="A0A196SF62"/>
<dbReference type="GO" id="GO:0000149">
    <property type="term" value="F:SNARE binding"/>
    <property type="evidence" value="ECO:0007669"/>
    <property type="project" value="TreeGrafter"/>
</dbReference>
<feature type="domain" description="T-SNARE coiled-coil homology" evidence="3">
    <location>
        <begin position="129"/>
        <end position="191"/>
    </location>
</feature>
<dbReference type="InterPro" id="IPR045242">
    <property type="entry name" value="Syntaxin"/>
</dbReference>
<dbReference type="OrthoDB" id="29755at2759"/>
<dbReference type="GO" id="GO:0048278">
    <property type="term" value="P:vesicle docking"/>
    <property type="evidence" value="ECO:0007669"/>
    <property type="project" value="TreeGrafter"/>
</dbReference>
<dbReference type="PROSITE" id="PS00914">
    <property type="entry name" value="SYNTAXIN"/>
    <property type="match status" value="1"/>
</dbReference>
<dbReference type="GO" id="GO:0006886">
    <property type="term" value="P:intracellular protein transport"/>
    <property type="evidence" value="ECO:0007669"/>
    <property type="project" value="InterPro"/>
</dbReference>
<evidence type="ECO:0000256" key="2">
    <source>
        <dbReference type="SAM" id="Phobius"/>
    </source>
</evidence>
<dbReference type="EMBL" id="LXWW01000228">
    <property type="protein sequence ID" value="OAO14614.1"/>
    <property type="molecule type" value="Genomic_DNA"/>
</dbReference>
<dbReference type="InterPro" id="IPR000727">
    <property type="entry name" value="T_SNARE_dom"/>
</dbReference>
<evidence type="ECO:0000313" key="4">
    <source>
        <dbReference type="EMBL" id="OAO14614.1"/>
    </source>
</evidence>
<gene>
    <name evidence="4" type="ORF">AV274_3657</name>
</gene>
<keyword evidence="5" id="KW-1185">Reference proteome</keyword>
<reference evidence="4 5" key="1">
    <citation type="submission" date="2016-05" db="EMBL/GenBank/DDBJ databases">
        <title>Nuclear genome of Blastocystis sp. subtype 1 NandII.</title>
        <authorList>
            <person name="Gentekaki E."/>
            <person name="Curtis B."/>
            <person name="Stairs C."/>
            <person name="Eme L."/>
            <person name="Herman E."/>
            <person name="Klimes V."/>
            <person name="Arias M.C."/>
            <person name="Elias M."/>
            <person name="Hilliou F."/>
            <person name="Klute M."/>
            <person name="Malik S.-B."/>
            <person name="Pightling A."/>
            <person name="Rachubinski R."/>
            <person name="Salas D."/>
            <person name="Schlacht A."/>
            <person name="Suga H."/>
            <person name="Archibald J."/>
            <person name="Ball S.G."/>
            <person name="Clark G."/>
            <person name="Dacks J."/>
            <person name="Van Der Giezen M."/>
            <person name="Tsaousis A."/>
            <person name="Roger A."/>
        </authorList>
    </citation>
    <scope>NUCLEOTIDE SEQUENCE [LARGE SCALE GENOMIC DNA]</scope>
    <source>
        <strain evidence="5">ATCC 50177 / NandII</strain>
    </source>
</reference>
<dbReference type="GO" id="GO:0006906">
    <property type="term" value="P:vesicle fusion"/>
    <property type="evidence" value="ECO:0007669"/>
    <property type="project" value="TreeGrafter"/>
</dbReference>
<keyword evidence="2" id="KW-1133">Transmembrane helix</keyword>
<evidence type="ECO:0000256" key="1">
    <source>
        <dbReference type="ARBA" id="ARBA00009063"/>
    </source>
</evidence>
<dbReference type="PROSITE" id="PS50192">
    <property type="entry name" value="T_SNARE"/>
    <property type="match status" value="1"/>
</dbReference>
<dbReference type="STRING" id="478820.A0A196SF62"/>
<name>A0A196SF62_BLAHN</name>
<accession>A0A196SF62</accession>
<evidence type="ECO:0000313" key="5">
    <source>
        <dbReference type="Proteomes" id="UP000078348"/>
    </source>
</evidence>
<dbReference type="GO" id="GO:0031201">
    <property type="term" value="C:SNARE complex"/>
    <property type="evidence" value="ECO:0007669"/>
    <property type="project" value="TreeGrafter"/>
</dbReference>
<dbReference type="Pfam" id="PF05739">
    <property type="entry name" value="SNARE"/>
    <property type="match status" value="1"/>
</dbReference>
<keyword evidence="2" id="KW-0472">Membrane</keyword>
<keyword evidence="2" id="KW-0812">Transmembrane</keyword>